<keyword evidence="2" id="KW-0547">Nucleotide-binding</keyword>
<feature type="domain" description="Protein kinase" evidence="7">
    <location>
        <begin position="21"/>
        <end position="320"/>
    </location>
</feature>
<dbReference type="GO" id="GO:0004674">
    <property type="term" value="F:protein serine/threonine kinase activity"/>
    <property type="evidence" value="ECO:0007669"/>
    <property type="project" value="UniProtKB-KW"/>
</dbReference>
<evidence type="ECO:0000256" key="3">
    <source>
        <dbReference type="ARBA" id="ARBA00022777"/>
    </source>
</evidence>
<feature type="transmembrane region" description="Helical" evidence="6">
    <location>
        <begin position="470"/>
        <end position="493"/>
    </location>
</feature>
<evidence type="ECO:0000256" key="5">
    <source>
        <dbReference type="SAM" id="MobiDB-lite"/>
    </source>
</evidence>
<protein>
    <submittedName>
        <fullName evidence="8">Serine/threonine protein kinase</fullName>
    </submittedName>
</protein>
<dbReference type="Pfam" id="PF00069">
    <property type="entry name" value="Pkinase"/>
    <property type="match status" value="1"/>
</dbReference>
<dbReference type="Gene3D" id="1.10.510.10">
    <property type="entry name" value="Transferase(Phosphotransferase) domain 1"/>
    <property type="match status" value="1"/>
</dbReference>
<dbReference type="PANTHER" id="PTHR43289:SF6">
    <property type="entry name" value="SERINE_THREONINE-PROTEIN KINASE NEKL-3"/>
    <property type="match status" value="1"/>
</dbReference>
<keyword evidence="6" id="KW-1133">Transmembrane helix</keyword>
<dbReference type="RefSeq" id="WP_394822725.1">
    <property type="nucleotide sequence ID" value="NZ_CP089984.1"/>
</dbReference>
<feature type="region of interest" description="Disordered" evidence="5">
    <location>
        <begin position="435"/>
        <end position="464"/>
    </location>
</feature>
<sequence length="675" mass="70232">MVQASPLDPFGLLGQVLDGQFRIDEVMGEGSASVLYRGEHVGFDAKVAVKCLKLQSQLESAHVETFMRRFREEGRVSFKLSLGHGHIVRCITIGTTLAPKSGALVPYTVLEWLDGKPLARHFEARRMAGGQGRPLADLFPLLDTAIDAVAYAHTQGIAHRNLHPENIFLVETETRTESKVLDFGLAKAGSDAALAQTHDEGADAQAPAGPFRIFSPAYAAPEQFDEKLGAIGPWTDVYSLAMVLLEGMRDQPPFLGLTLRELIAKTVSPAASLSPRDFGLVVPDEVQEVFARALAREPSKRIPNAGELWSALKAAAIPAVDATLRMDALPDFAAIAVGSGPLAYEDGPTIDDRKALDEDGPTIDESLGSVRARAGAEFSALAQAWEAGPAASGHEDALHTKPEAPEQPAASAPAPAPAEPANPVEAHNARVELPTGDRTGAHHAMSPDATGPSKRAASQEPDARHTRGSVVLAVLLGGGAAVVLLAAIASLYLKKLQSANDAVSPDPPPGAASRVDSPSHMGAPAHTNEADPIAGWEDAGGGAAAMVAPAARGGAKVAGRKAAAAAGSKPVASVPDEPTELPPVDPTVFNARAAQASLRVLDAILASCRRSDGQGGEGSARVTFANDGSVSGVKVTGPLADGPEGECVAMRYRNAKVPPFEGPPAFVEHAFRLPK</sequence>
<keyword evidence="4" id="KW-0067">ATP-binding</keyword>
<keyword evidence="1" id="KW-0808">Transferase</keyword>
<feature type="region of interest" description="Disordered" evidence="5">
    <location>
        <begin position="386"/>
        <end position="422"/>
    </location>
</feature>
<dbReference type="Gene3D" id="3.30.200.20">
    <property type="entry name" value="Phosphorylase Kinase, domain 1"/>
    <property type="match status" value="1"/>
</dbReference>
<dbReference type="CDD" id="cd14014">
    <property type="entry name" value="STKc_PknB_like"/>
    <property type="match status" value="1"/>
</dbReference>
<feature type="region of interest" description="Disordered" evidence="5">
    <location>
        <begin position="500"/>
        <end position="536"/>
    </location>
</feature>
<keyword evidence="8" id="KW-0723">Serine/threonine-protein kinase</keyword>
<keyword evidence="6" id="KW-0472">Membrane</keyword>
<evidence type="ECO:0000256" key="1">
    <source>
        <dbReference type="ARBA" id="ARBA00022679"/>
    </source>
</evidence>
<keyword evidence="6" id="KW-0812">Transmembrane</keyword>
<dbReference type="SUPFAM" id="SSF56112">
    <property type="entry name" value="Protein kinase-like (PK-like)"/>
    <property type="match status" value="1"/>
</dbReference>
<evidence type="ECO:0000259" key="7">
    <source>
        <dbReference type="PROSITE" id="PS50011"/>
    </source>
</evidence>
<keyword evidence="3 8" id="KW-0418">Kinase</keyword>
<reference evidence="8 9" key="1">
    <citation type="submission" date="2021-12" db="EMBL/GenBank/DDBJ databases">
        <title>Discovery of the Pendulisporaceae a myxobacterial family with distinct sporulation behavior and unique specialized metabolism.</title>
        <authorList>
            <person name="Garcia R."/>
            <person name="Popoff A."/>
            <person name="Bader C.D."/>
            <person name="Loehr J."/>
            <person name="Walesch S."/>
            <person name="Walt C."/>
            <person name="Boldt J."/>
            <person name="Bunk B."/>
            <person name="Haeckl F.J.F.P.J."/>
            <person name="Gunesch A.P."/>
            <person name="Birkelbach J."/>
            <person name="Nuebel U."/>
            <person name="Pietschmann T."/>
            <person name="Bach T."/>
            <person name="Mueller R."/>
        </authorList>
    </citation>
    <scope>NUCLEOTIDE SEQUENCE [LARGE SCALE GENOMIC DNA]</scope>
    <source>
        <strain evidence="8 9">MSr11954</strain>
    </source>
</reference>
<dbReference type="InterPro" id="IPR011009">
    <property type="entry name" value="Kinase-like_dom_sf"/>
</dbReference>
<proteinExistence type="predicted"/>
<evidence type="ECO:0000256" key="2">
    <source>
        <dbReference type="ARBA" id="ARBA00022741"/>
    </source>
</evidence>
<name>A0ABZ2LVF9_9BACT</name>
<evidence type="ECO:0000256" key="6">
    <source>
        <dbReference type="SAM" id="Phobius"/>
    </source>
</evidence>
<gene>
    <name evidence="8" type="ORF">LZC94_35330</name>
</gene>
<dbReference type="PANTHER" id="PTHR43289">
    <property type="entry name" value="MITOGEN-ACTIVATED PROTEIN KINASE KINASE KINASE 20-RELATED"/>
    <property type="match status" value="1"/>
</dbReference>
<dbReference type="EMBL" id="CP089984">
    <property type="protein sequence ID" value="WXB13106.1"/>
    <property type="molecule type" value="Genomic_DNA"/>
</dbReference>
<feature type="region of interest" description="Disordered" evidence="5">
    <location>
        <begin position="343"/>
        <end position="365"/>
    </location>
</feature>
<evidence type="ECO:0000313" key="8">
    <source>
        <dbReference type="EMBL" id="WXB13106.1"/>
    </source>
</evidence>
<organism evidence="8 9">
    <name type="scientific">Pendulispora albinea</name>
    <dbReference type="NCBI Taxonomy" id="2741071"/>
    <lineage>
        <taxon>Bacteria</taxon>
        <taxon>Pseudomonadati</taxon>
        <taxon>Myxococcota</taxon>
        <taxon>Myxococcia</taxon>
        <taxon>Myxococcales</taxon>
        <taxon>Sorangiineae</taxon>
        <taxon>Pendulisporaceae</taxon>
        <taxon>Pendulispora</taxon>
    </lineage>
</organism>
<evidence type="ECO:0000313" key="9">
    <source>
        <dbReference type="Proteomes" id="UP001370348"/>
    </source>
</evidence>
<dbReference type="InterPro" id="IPR000719">
    <property type="entry name" value="Prot_kinase_dom"/>
</dbReference>
<accession>A0ABZ2LVF9</accession>
<evidence type="ECO:0000256" key="4">
    <source>
        <dbReference type="ARBA" id="ARBA00022840"/>
    </source>
</evidence>
<keyword evidence="9" id="KW-1185">Reference proteome</keyword>
<dbReference type="Proteomes" id="UP001370348">
    <property type="component" value="Chromosome"/>
</dbReference>
<feature type="compositionally biased region" description="Basic and acidic residues" evidence="5">
    <location>
        <begin position="393"/>
        <end position="404"/>
    </location>
</feature>
<dbReference type="PROSITE" id="PS50011">
    <property type="entry name" value="PROTEIN_KINASE_DOM"/>
    <property type="match status" value="1"/>
</dbReference>